<gene>
    <name evidence="1" type="ORF">GLYMA_05G244500</name>
</gene>
<dbReference type="Gramene" id="KRH60505">
    <property type="protein sequence ID" value="KRH60505"/>
    <property type="gene ID" value="GLYMA_05G244500"/>
</dbReference>
<name>K7KRF3_SOYBN</name>
<keyword evidence="3" id="KW-1185">Reference proteome</keyword>
<dbReference type="Proteomes" id="UP000008827">
    <property type="component" value="Chromosome 5"/>
</dbReference>
<evidence type="ECO:0000313" key="2">
    <source>
        <dbReference type="EnsemblPlants" id="KRH60505"/>
    </source>
</evidence>
<sequence length="49" mass="5934">MIAPLKVYSIEVPLWLLRWGVKTRVISFAFRSSTKHYFIFICIHIQYNF</sequence>
<dbReference type="EnsemblPlants" id="KRH60505">
    <property type="protein sequence ID" value="KRH60505"/>
    <property type="gene ID" value="GLYMA_05G244500"/>
</dbReference>
<dbReference type="HOGENOM" id="CLU_3145517_0_0_1"/>
<dbReference type="EMBL" id="CM000838">
    <property type="protein sequence ID" value="KRH60505.1"/>
    <property type="molecule type" value="Genomic_DNA"/>
</dbReference>
<reference evidence="1" key="3">
    <citation type="submission" date="2018-07" db="EMBL/GenBank/DDBJ databases">
        <title>WGS assembly of Glycine max.</title>
        <authorList>
            <person name="Schmutz J."/>
            <person name="Cannon S."/>
            <person name="Schlueter J."/>
            <person name="Ma J."/>
            <person name="Mitros T."/>
            <person name="Nelson W."/>
            <person name="Hyten D."/>
            <person name="Song Q."/>
            <person name="Thelen J."/>
            <person name="Cheng J."/>
            <person name="Xu D."/>
            <person name="Hellsten U."/>
            <person name="May G."/>
            <person name="Yu Y."/>
            <person name="Sakurai T."/>
            <person name="Umezawa T."/>
            <person name="Bhattacharyya M."/>
            <person name="Sandhu D."/>
            <person name="Valliyodan B."/>
            <person name="Lindquist E."/>
            <person name="Peto M."/>
            <person name="Grant D."/>
            <person name="Shu S."/>
            <person name="Goodstein D."/>
            <person name="Barry K."/>
            <person name="Futrell-Griggs M."/>
            <person name="Abernathy B."/>
            <person name="Du J."/>
            <person name="Tian Z."/>
            <person name="Zhu L."/>
            <person name="Gill N."/>
            <person name="Joshi T."/>
            <person name="Libault M."/>
            <person name="Sethuraman A."/>
            <person name="Zhang X."/>
            <person name="Shinozaki K."/>
            <person name="Nguyen H."/>
            <person name="Wing R."/>
            <person name="Cregan P."/>
            <person name="Specht J."/>
            <person name="Grimwood J."/>
            <person name="Rokhsar D."/>
            <person name="Stacey G."/>
            <person name="Shoemaker R."/>
            <person name="Jackson S."/>
        </authorList>
    </citation>
    <scope>NUCLEOTIDE SEQUENCE</scope>
    <source>
        <tissue evidence="1">Callus</tissue>
    </source>
</reference>
<dbReference type="AlphaFoldDB" id="K7KRF3"/>
<reference evidence="1 2" key="1">
    <citation type="journal article" date="2010" name="Nature">
        <title>Genome sequence of the palaeopolyploid soybean.</title>
        <authorList>
            <person name="Schmutz J."/>
            <person name="Cannon S.B."/>
            <person name="Schlueter J."/>
            <person name="Ma J."/>
            <person name="Mitros T."/>
            <person name="Nelson W."/>
            <person name="Hyten D.L."/>
            <person name="Song Q."/>
            <person name="Thelen J.J."/>
            <person name="Cheng J."/>
            <person name="Xu D."/>
            <person name="Hellsten U."/>
            <person name="May G.D."/>
            <person name="Yu Y."/>
            <person name="Sakurai T."/>
            <person name="Umezawa T."/>
            <person name="Bhattacharyya M.K."/>
            <person name="Sandhu D."/>
            <person name="Valliyodan B."/>
            <person name="Lindquist E."/>
            <person name="Peto M."/>
            <person name="Grant D."/>
            <person name="Shu S."/>
            <person name="Goodstein D."/>
            <person name="Barry K."/>
            <person name="Futrell-Griggs M."/>
            <person name="Abernathy B."/>
            <person name="Du J."/>
            <person name="Tian Z."/>
            <person name="Zhu L."/>
            <person name="Gill N."/>
            <person name="Joshi T."/>
            <person name="Libault M."/>
            <person name="Sethuraman A."/>
            <person name="Zhang X.-C."/>
            <person name="Shinozaki K."/>
            <person name="Nguyen H.T."/>
            <person name="Wing R.A."/>
            <person name="Cregan P."/>
            <person name="Specht J."/>
            <person name="Grimwood J."/>
            <person name="Rokhsar D."/>
            <person name="Stacey G."/>
            <person name="Shoemaker R.C."/>
            <person name="Jackson S.A."/>
        </authorList>
    </citation>
    <scope>NUCLEOTIDE SEQUENCE [LARGE SCALE GENOMIC DNA]</scope>
    <source>
        <strain evidence="2">cv. Williams 82</strain>
        <tissue evidence="1">Callus</tissue>
    </source>
</reference>
<accession>K7KRF3</accession>
<reference evidence="2" key="2">
    <citation type="submission" date="2018-02" db="UniProtKB">
        <authorList>
            <consortium name="EnsemblPlants"/>
        </authorList>
    </citation>
    <scope>IDENTIFICATION</scope>
    <source>
        <strain evidence="2">Williams 82</strain>
    </source>
</reference>
<organism evidence="2">
    <name type="scientific">Glycine max</name>
    <name type="common">Soybean</name>
    <name type="synonym">Glycine hispida</name>
    <dbReference type="NCBI Taxonomy" id="3847"/>
    <lineage>
        <taxon>Eukaryota</taxon>
        <taxon>Viridiplantae</taxon>
        <taxon>Streptophyta</taxon>
        <taxon>Embryophyta</taxon>
        <taxon>Tracheophyta</taxon>
        <taxon>Spermatophyta</taxon>
        <taxon>Magnoliopsida</taxon>
        <taxon>eudicotyledons</taxon>
        <taxon>Gunneridae</taxon>
        <taxon>Pentapetalae</taxon>
        <taxon>rosids</taxon>
        <taxon>fabids</taxon>
        <taxon>Fabales</taxon>
        <taxon>Fabaceae</taxon>
        <taxon>Papilionoideae</taxon>
        <taxon>50 kb inversion clade</taxon>
        <taxon>NPAAA clade</taxon>
        <taxon>indigoferoid/millettioid clade</taxon>
        <taxon>Phaseoleae</taxon>
        <taxon>Glycine</taxon>
        <taxon>Glycine subgen. Soja</taxon>
    </lineage>
</organism>
<evidence type="ECO:0000313" key="1">
    <source>
        <dbReference type="EMBL" id="KRH60505.1"/>
    </source>
</evidence>
<proteinExistence type="predicted"/>
<dbReference type="PaxDb" id="3847-GLYMA05G33990.1"/>
<dbReference type="InParanoid" id="K7KRF3"/>
<protein>
    <submittedName>
        <fullName evidence="1 2">Uncharacterized protein</fullName>
    </submittedName>
</protein>
<evidence type="ECO:0000313" key="3">
    <source>
        <dbReference type="Proteomes" id="UP000008827"/>
    </source>
</evidence>